<evidence type="ECO:0000256" key="4">
    <source>
        <dbReference type="ARBA" id="ARBA00022692"/>
    </source>
</evidence>
<dbReference type="InterPro" id="IPR000515">
    <property type="entry name" value="MetI-like"/>
</dbReference>
<dbReference type="InterPro" id="IPR035906">
    <property type="entry name" value="MetI-like_sf"/>
</dbReference>
<comment type="caution">
    <text evidence="9">The sequence shown here is derived from an EMBL/GenBank/DDBJ whole genome shotgun (WGS) entry which is preliminary data.</text>
</comment>
<dbReference type="Pfam" id="PF00528">
    <property type="entry name" value="BPD_transp_1"/>
    <property type="match status" value="1"/>
</dbReference>
<feature type="domain" description="ABC transmembrane type-1" evidence="8">
    <location>
        <begin position="106"/>
        <end position="298"/>
    </location>
</feature>
<feature type="transmembrane region" description="Helical" evidence="7">
    <location>
        <begin position="42"/>
        <end position="63"/>
    </location>
</feature>
<comment type="similarity">
    <text evidence="7">Belongs to the binding-protein-dependent transport system permease family.</text>
</comment>
<keyword evidence="10" id="KW-1185">Reference proteome</keyword>
<reference evidence="9" key="1">
    <citation type="submission" date="2021-01" db="EMBL/GenBank/DDBJ databases">
        <title>Whole genome shotgun sequence of Cellulomonas chitinilytica NBRC 110799.</title>
        <authorList>
            <person name="Komaki H."/>
            <person name="Tamura T."/>
        </authorList>
    </citation>
    <scope>NUCLEOTIDE SEQUENCE</scope>
    <source>
        <strain evidence="9">NBRC 110799</strain>
    </source>
</reference>
<name>A0A919U0S7_9CELL</name>
<dbReference type="SUPFAM" id="SSF161098">
    <property type="entry name" value="MetI-like"/>
    <property type="match status" value="1"/>
</dbReference>
<dbReference type="GO" id="GO:0005886">
    <property type="term" value="C:plasma membrane"/>
    <property type="evidence" value="ECO:0007669"/>
    <property type="project" value="UniProtKB-SubCell"/>
</dbReference>
<accession>A0A919U0S7</accession>
<dbReference type="EMBL" id="BONK01000017">
    <property type="protein sequence ID" value="GIG23225.1"/>
    <property type="molecule type" value="Genomic_DNA"/>
</dbReference>
<evidence type="ECO:0000256" key="5">
    <source>
        <dbReference type="ARBA" id="ARBA00022989"/>
    </source>
</evidence>
<proteinExistence type="inferred from homology"/>
<evidence type="ECO:0000256" key="2">
    <source>
        <dbReference type="ARBA" id="ARBA00022448"/>
    </source>
</evidence>
<keyword evidence="2 7" id="KW-0813">Transport</keyword>
<dbReference type="PROSITE" id="PS50928">
    <property type="entry name" value="ABC_TM1"/>
    <property type="match status" value="1"/>
</dbReference>
<keyword evidence="6 7" id="KW-0472">Membrane</keyword>
<evidence type="ECO:0000313" key="10">
    <source>
        <dbReference type="Proteomes" id="UP000632740"/>
    </source>
</evidence>
<feature type="transmembrane region" description="Helical" evidence="7">
    <location>
        <begin position="105"/>
        <end position="134"/>
    </location>
</feature>
<feature type="transmembrane region" description="Helical" evidence="7">
    <location>
        <begin position="141"/>
        <end position="163"/>
    </location>
</feature>
<sequence>MTVIPPTSLIDEEEGDTRSVTRKLSRAEQRALAVKGSLSSPWASGLAIIIAILWTVPTFGLFVTSFRPRSEIRTSGWWTLPWNWEVTLENYQQALFGSSTSLSTYFVNSIVITLPAVIIPITLALLAAYAFAWVDFKGRGILFVAIFALQVVPIQITLIPLLSQYVAWGLAGSFWVVWLSHSIFALPLAIYLLHNFMKEIPSSLIEAARMDGAGHVKIFFQVLLPLLTPAIASFAIFQFLWVWNDLLVALVFVGGTPDVAPLTVRVAELSGTRGTAWQLLSAGAFVALAVPLVVFLALQRFFVRGLLAGSVKG</sequence>
<evidence type="ECO:0000313" key="9">
    <source>
        <dbReference type="EMBL" id="GIG23225.1"/>
    </source>
</evidence>
<dbReference type="Gene3D" id="1.10.3720.10">
    <property type="entry name" value="MetI-like"/>
    <property type="match status" value="1"/>
</dbReference>
<gene>
    <name evidence="9" type="ORF">Cch01nite_39490</name>
</gene>
<keyword evidence="4 7" id="KW-0812">Transmembrane</keyword>
<feature type="transmembrane region" description="Helical" evidence="7">
    <location>
        <begin position="218"/>
        <end position="243"/>
    </location>
</feature>
<evidence type="ECO:0000259" key="8">
    <source>
        <dbReference type="PROSITE" id="PS50928"/>
    </source>
</evidence>
<dbReference type="PANTHER" id="PTHR43744">
    <property type="entry name" value="ABC TRANSPORTER PERMEASE PROTEIN MG189-RELATED-RELATED"/>
    <property type="match status" value="1"/>
</dbReference>
<keyword evidence="3" id="KW-1003">Cell membrane</keyword>
<feature type="transmembrane region" description="Helical" evidence="7">
    <location>
        <begin position="276"/>
        <end position="298"/>
    </location>
</feature>
<keyword evidence="5 7" id="KW-1133">Transmembrane helix</keyword>
<evidence type="ECO:0000256" key="7">
    <source>
        <dbReference type="RuleBase" id="RU363032"/>
    </source>
</evidence>
<organism evidence="9 10">
    <name type="scientific">Cellulomonas chitinilytica</name>
    <dbReference type="NCBI Taxonomy" id="398759"/>
    <lineage>
        <taxon>Bacteria</taxon>
        <taxon>Bacillati</taxon>
        <taxon>Actinomycetota</taxon>
        <taxon>Actinomycetes</taxon>
        <taxon>Micrococcales</taxon>
        <taxon>Cellulomonadaceae</taxon>
        <taxon>Cellulomonas</taxon>
    </lineage>
</organism>
<dbReference type="AlphaFoldDB" id="A0A919U0S7"/>
<protein>
    <submittedName>
        <fullName evidence="9">Sugar ABC transporter permease</fullName>
    </submittedName>
</protein>
<comment type="subcellular location">
    <subcellularLocation>
        <location evidence="1 7">Cell membrane</location>
        <topology evidence="1 7">Multi-pass membrane protein</topology>
    </subcellularLocation>
</comment>
<dbReference type="RefSeq" id="WP_203758235.1">
    <property type="nucleotide sequence ID" value="NZ_BONK01000017.1"/>
</dbReference>
<dbReference type="GO" id="GO:0055085">
    <property type="term" value="P:transmembrane transport"/>
    <property type="evidence" value="ECO:0007669"/>
    <property type="project" value="InterPro"/>
</dbReference>
<dbReference type="Proteomes" id="UP000632740">
    <property type="component" value="Unassembled WGS sequence"/>
</dbReference>
<evidence type="ECO:0000256" key="6">
    <source>
        <dbReference type="ARBA" id="ARBA00023136"/>
    </source>
</evidence>
<feature type="transmembrane region" description="Helical" evidence="7">
    <location>
        <begin position="175"/>
        <end position="197"/>
    </location>
</feature>
<dbReference type="CDD" id="cd06261">
    <property type="entry name" value="TM_PBP2"/>
    <property type="match status" value="1"/>
</dbReference>
<evidence type="ECO:0000256" key="3">
    <source>
        <dbReference type="ARBA" id="ARBA00022475"/>
    </source>
</evidence>
<dbReference type="PANTHER" id="PTHR43744:SF4">
    <property type="entry name" value="OSMOPROTECTIVE COMPOUNDS UPTAKE PERMEASE PROTEIN GGTD"/>
    <property type="match status" value="1"/>
</dbReference>
<evidence type="ECO:0000256" key="1">
    <source>
        <dbReference type="ARBA" id="ARBA00004651"/>
    </source>
</evidence>